<dbReference type="Gene3D" id="3.40.50.2000">
    <property type="entry name" value="Glycogen Phosphorylase B"/>
    <property type="match status" value="1"/>
</dbReference>
<keyword evidence="3" id="KW-0448">Lipopolysaccharide biosynthesis</keyword>
<keyword evidence="1 3" id="KW-0808">Transferase</keyword>
<dbReference type="UniPathway" id="UPA00958"/>
<accession>A0A2G6E520</accession>
<proteinExistence type="inferred from homology"/>
<keyword evidence="3" id="KW-1003">Cell membrane</keyword>
<comment type="subcellular location">
    <subcellularLocation>
        <location evidence="3">Cell membrane</location>
    </subcellularLocation>
</comment>
<name>A0A2G6E520_9BACT</name>
<dbReference type="AlphaFoldDB" id="A0A2G6E520"/>
<dbReference type="PANTHER" id="PTHR42755:SF1">
    <property type="entry name" value="3-DEOXY-D-MANNO-OCTULOSONIC ACID TRANSFERASE, MITOCHONDRIAL-RELATED"/>
    <property type="match status" value="1"/>
</dbReference>
<reference evidence="5 6" key="1">
    <citation type="submission" date="2017-10" db="EMBL/GenBank/DDBJ databases">
        <title>Novel microbial diversity and functional potential in the marine mammal oral microbiome.</title>
        <authorList>
            <person name="Dudek N.K."/>
            <person name="Sun C.L."/>
            <person name="Burstein D."/>
            <person name="Kantor R.S."/>
            <person name="Aliaga Goltsman D.S."/>
            <person name="Bik E.M."/>
            <person name="Thomas B.C."/>
            <person name="Banfield J.F."/>
            <person name="Relman D.A."/>
        </authorList>
    </citation>
    <scope>NUCLEOTIDE SEQUENCE [LARGE SCALE GENOMIC DNA]</scope>
    <source>
        <strain evidence="5">DOLZORAL124_49_17</strain>
    </source>
</reference>
<comment type="similarity">
    <text evidence="3">Belongs to the glycosyltransferase group 1 family.</text>
</comment>
<dbReference type="Gene3D" id="3.40.50.11720">
    <property type="entry name" value="3-Deoxy-D-manno-octulosonic-acid transferase, N-terminal domain"/>
    <property type="match status" value="1"/>
</dbReference>
<feature type="domain" description="3-deoxy-D-manno-octulosonic-acid transferase N-terminal" evidence="4">
    <location>
        <begin position="47"/>
        <end position="226"/>
    </location>
</feature>
<organism evidence="5 6">
    <name type="scientific">candidate division KSB3 bacterium</name>
    <dbReference type="NCBI Taxonomy" id="2044937"/>
    <lineage>
        <taxon>Bacteria</taxon>
        <taxon>candidate division KSB3</taxon>
    </lineage>
</organism>
<dbReference type="Proteomes" id="UP000229740">
    <property type="component" value="Unassembled WGS sequence"/>
</dbReference>
<protein>
    <recommendedName>
        <fullName evidence="3">3-deoxy-D-manno-octulosonic acid transferase</fullName>
        <shortName evidence="3">Kdo transferase</shortName>
        <ecNumber evidence="3">2.4.99.12</ecNumber>
    </recommendedName>
    <alternativeName>
        <fullName evidence="3">Lipid IV(A) 3-deoxy-D-manno-octulosonic acid transferase</fullName>
    </alternativeName>
</protein>
<dbReference type="InterPro" id="IPR007507">
    <property type="entry name" value="Glycos_transf_N"/>
</dbReference>
<evidence type="ECO:0000313" key="6">
    <source>
        <dbReference type="Proteomes" id="UP000229740"/>
    </source>
</evidence>
<dbReference type="PANTHER" id="PTHR42755">
    <property type="entry name" value="3-DEOXY-MANNO-OCTULOSONATE CYTIDYLYLTRANSFERASE"/>
    <property type="match status" value="1"/>
</dbReference>
<dbReference type="GO" id="GO:0009244">
    <property type="term" value="P:lipopolysaccharide core region biosynthetic process"/>
    <property type="evidence" value="ECO:0007669"/>
    <property type="project" value="UniProtKB-UniRule"/>
</dbReference>
<dbReference type="GO" id="GO:0009245">
    <property type="term" value="P:lipid A biosynthetic process"/>
    <property type="evidence" value="ECO:0007669"/>
    <property type="project" value="TreeGrafter"/>
</dbReference>
<dbReference type="SUPFAM" id="SSF53756">
    <property type="entry name" value="UDP-Glycosyltransferase/glycogen phosphorylase"/>
    <property type="match status" value="1"/>
</dbReference>
<dbReference type="EMBL" id="PDPS01000030">
    <property type="protein sequence ID" value="PID56851.1"/>
    <property type="molecule type" value="Genomic_DNA"/>
</dbReference>
<gene>
    <name evidence="5" type="ORF">CSB45_09285</name>
</gene>
<keyword evidence="3" id="KW-0472">Membrane</keyword>
<comment type="caution">
    <text evidence="5">The sequence shown here is derived from an EMBL/GenBank/DDBJ whole genome shotgun (WGS) entry which is preliminary data.</text>
</comment>
<sequence length="435" mass="49270">MLSMTYWFWRIMYSWIAAPLLGLAAHIVAIGNKNLREGLAGRRGLWQRLTAQVARRRPDSPFIWFHVASAGEFLQAQPLLERFLQRNYDCAVTFSSVNGYKWVQRTRLPEGMGPPLAIDYLPLDTAANMRRLLAIFRPSAIIYVQYDLWPNVIWEAHAAGVPQYLISGTIRAASKRYSSAWSRSFYRTLYACLNGIFCVTEDDRQRFLSTNPDHPNIQVLGNTRFDSVLDRRKRLPPPEIGAALVGKYVFIVGSSWPADERCIFPALKEALLRYEDLVLILAPHEPTEEHLSYGERFFQEFSLRRLSQFHSGGERVPRVLVVDTIGVLSRLYSAVDAAYVGGAFSTGVHNVMEPAAMGLPVVFGPKHENASEAVELRSRKLAFAISSAEDFQQQIFALLEKREHYRKIGAQARQFIESQAGVAERCFKHISGDLS</sequence>
<comment type="pathway">
    <text evidence="3">Bacterial outer membrane biogenesis; LPS core biosynthesis.</text>
</comment>
<dbReference type="InterPro" id="IPR039901">
    <property type="entry name" value="Kdotransferase"/>
</dbReference>
<comment type="function">
    <text evidence="3">Involved in lipopolysaccharide (LPS) biosynthesis. Catalyzes the transfer of 3-deoxy-D-manno-octulosonate (Kdo) residue(s) from CMP-Kdo to lipid IV(A), the tetraacyldisaccharide-1,4'-bisphosphate precursor of lipid A.</text>
</comment>
<evidence type="ECO:0000256" key="2">
    <source>
        <dbReference type="PIRSR" id="PIRSR639901-1"/>
    </source>
</evidence>
<dbReference type="GO" id="GO:0005886">
    <property type="term" value="C:plasma membrane"/>
    <property type="evidence" value="ECO:0007669"/>
    <property type="project" value="UniProtKB-SubCell"/>
</dbReference>
<evidence type="ECO:0000256" key="1">
    <source>
        <dbReference type="ARBA" id="ARBA00022679"/>
    </source>
</evidence>
<feature type="active site" description="Proton acceptor" evidence="2">
    <location>
        <position position="72"/>
    </location>
</feature>
<dbReference type="EC" id="2.4.99.12" evidence="3"/>
<dbReference type="GO" id="GO:0043842">
    <property type="term" value="F:Kdo transferase activity"/>
    <property type="evidence" value="ECO:0007669"/>
    <property type="project" value="UniProtKB-EC"/>
</dbReference>
<evidence type="ECO:0000256" key="3">
    <source>
        <dbReference type="RuleBase" id="RU365103"/>
    </source>
</evidence>
<comment type="catalytic activity">
    <reaction evidence="3">
        <text>lipid IVA (E. coli) + CMP-3-deoxy-beta-D-manno-octulosonate = alpha-Kdo-(2-&gt;6)-lipid IVA (E. coli) + CMP + H(+)</text>
        <dbReference type="Rhea" id="RHEA:28066"/>
        <dbReference type="ChEBI" id="CHEBI:15378"/>
        <dbReference type="ChEBI" id="CHEBI:58603"/>
        <dbReference type="ChEBI" id="CHEBI:60364"/>
        <dbReference type="ChEBI" id="CHEBI:60377"/>
        <dbReference type="ChEBI" id="CHEBI:85987"/>
        <dbReference type="EC" id="2.4.99.12"/>
    </reaction>
</comment>
<evidence type="ECO:0000313" key="5">
    <source>
        <dbReference type="EMBL" id="PID56851.1"/>
    </source>
</evidence>
<evidence type="ECO:0000259" key="4">
    <source>
        <dbReference type="Pfam" id="PF04413"/>
    </source>
</evidence>
<dbReference type="InterPro" id="IPR038107">
    <property type="entry name" value="Glycos_transf_N_sf"/>
</dbReference>
<dbReference type="Pfam" id="PF04413">
    <property type="entry name" value="Glycos_transf_N"/>
    <property type="match status" value="1"/>
</dbReference>